<sequence>MKNLDVLITTPGIKKTLKGMTVEKAIAEYIWNGFDASATSIELEYHTNEFGAVTEISVKDNGYGVQYENLDNKFGVFMFSEKEALHTGKRFLSGIRGKRGVGRLSFFHFSRHAKWETTYQTKTGKLHFDINVTSDNLVKYAASPIEPTNDGIGTKVVLQEVSDVYDTSFKEEIIPYLCKEFCWYLKLNKQYSIKVNGVEIDYSKLIAEEDSASFIFDESKTLFSIDYVRWSEKPNDEYSRYYCKSLNEEEKLTNPTTLNNKGDEFHHSVYITSSFFEKFAPVRTDGEDQVSFEFSNNMSSPEFRYIMSEVSDFLRKKRKPFLKKYTDKLIADYEQEGVLPKLKNANDWEVVKHKVLEDTIRELYQVQPRIFTRQNVIQKKVFVRFLELLMDSHEFERVFDIIKEVVELEPTERKQLAEILKTSRLSSVIRTIELIHNRYKAVSGLKKLVFDEDLKAKEVPHIQIFMENNYWLIGEQYNIITAAEPTFEEALRRYNYLLTKEDKKIKINHPNKNCQMDLFLIRQDYDGDIIKNVVLELKHPNVRLGKKQLDQIDKYFEVILKQPEFNASNMTWEFHLIGNRLDASEYIERQYKNASLHGERCLVYKDDRYKIYVKTWSEIFNTFELRHKFLNDRLEIARDTVARDTIGKNADDIVKTASMNLVPMESSVFIATA</sequence>
<keyword evidence="2" id="KW-1185">Reference proteome</keyword>
<gene>
    <name evidence="1" type="ordered locus">Geob_2519</name>
</gene>
<dbReference type="STRING" id="316067.Geob_2519"/>
<organism evidence="1 2">
    <name type="scientific">Geotalea daltonii (strain DSM 22248 / JCM 15807 / FRC-32)</name>
    <name type="common">Geobacter daltonii</name>
    <dbReference type="NCBI Taxonomy" id="316067"/>
    <lineage>
        <taxon>Bacteria</taxon>
        <taxon>Pseudomonadati</taxon>
        <taxon>Thermodesulfobacteriota</taxon>
        <taxon>Desulfuromonadia</taxon>
        <taxon>Geobacterales</taxon>
        <taxon>Geobacteraceae</taxon>
        <taxon>Geotalea</taxon>
    </lineage>
</organism>
<protein>
    <recommendedName>
        <fullName evidence="3">ATP-binding protein</fullName>
    </recommendedName>
</protein>
<evidence type="ECO:0000313" key="2">
    <source>
        <dbReference type="Proteomes" id="UP000007721"/>
    </source>
</evidence>
<dbReference type="Proteomes" id="UP000007721">
    <property type="component" value="Chromosome"/>
</dbReference>
<dbReference type="KEGG" id="geo:Geob_2519"/>
<accession>B9M090</accession>
<dbReference type="InterPro" id="IPR036890">
    <property type="entry name" value="HATPase_C_sf"/>
</dbReference>
<evidence type="ECO:0000313" key="1">
    <source>
        <dbReference type="EMBL" id="ACM20870.1"/>
    </source>
</evidence>
<dbReference type="Gene3D" id="3.30.565.10">
    <property type="entry name" value="Histidine kinase-like ATPase, C-terminal domain"/>
    <property type="match status" value="1"/>
</dbReference>
<evidence type="ECO:0008006" key="3">
    <source>
        <dbReference type="Google" id="ProtNLM"/>
    </source>
</evidence>
<dbReference type="eggNOG" id="COG0323">
    <property type="taxonomic scope" value="Bacteria"/>
</dbReference>
<dbReference type="RefSeq" id="WP_012647599.1">
    <property type="nucleotide sequence ID" value="NC_011979.1"/>
</dbReference>
<dbReference type="Pfam" id="PF13589">
    <property type="entry name" value="HATPase_c_3"/>
    <property type="match status" value="1"/>
</dbReference>
<reference evidence="1 2" key="1">
    <citation type="submission" date="2009-01" db="EMBL/GenBank/DDBJ databases">
        <title>Complete sequence of Geobacter sp. FRC-32.</title>
        <authorList>
            <consortium name="US DOE Joint Genome Institute"/>
            <person name="Lucas S."/>
            <person name="Copeland A."/>
            <person name="Lapidus A."/>
            <person name="Glavina del Rio T."/>
            <person name="Dalin E."/>
            <person name="Tice H."/>
            <person name="Bruce D."/>
            <person name="Goodwin L."/>
            <person name="Pitluck S."/>
            <person name="Saunders E."/>
            <person name="Brettin T."/>
            <person name="Detter J.C."/>
            <person name="Han C."/>
            <person name="Larimer F."/>
            <person name="Land M."/>
            <person name="Hauser L."/>
            <person name="Kyrpides N."/>
            <person name="Ovchinnikova G."/>
            <person name="Kostka J."/>
            <person name="Richardson P."/>
        </authorList>
    </citation>
    <scope>NUCLEOTIDE SEQUENCE [LARGE SCALE GENOMIC DNA]</scope>
    <source>
        <strain evidence="2">DSM 22248 / JCM 15807 / FRC-32</strain>
    </source>
</reference>
<dbReference type="EMBL" id="CP001390">
    <property type="protein sequence ID" value="ACM20870.1"/>
    <property type="molecule type" value="Genomic_DNA"/>
</dbReference>
<dbReference type="OrthoDB" id="8765545at2"/>
<dbReference type="HOGENOM" id="CLU_025321_0_0_7"/>
<proteinExistence type="predicted"/>
<dbReference type="SUPFAM" id="SSF55874">
    <property type="entry name" value="ATPase domain of HSP90 chaperone/DNA topoisomerase II/histidine kinase"/>
    <property type="match status" value="1"/>
</dbReference>
<dbReference type="AlphaFoldDB" id="B9M090"/>
<name>B9M090_GEODF</name>